<evidence type="ECO:0000313" key="5">
    <source>
        <dbReference type="Proteomes" id="UP000660862"/>
    </source>
</evidence>
<dbReference type="SUPFAM" id="SSF46689">
    <property type="entry name" value="Homeodomain-like"/>
    <property type="match status" value="2"/>
</dbReference>
<organism evidence="4 5">
    <name type="scientific">Parapedobacter pyrenivorans</name>
    <dbReference type="NCBI Taxonomy" id="1305674"/>
    <lineage>
        <taxon>Bacteria</taxon>
        <taxon>Pseudomonadati</taxon>
        <taxon>Bacteroidota</taxon>
        <taxon>Sphingobacteriia</taxon>
        <taxon>Sphingobacteriales</taxon>
        <taxon>Sphingobacteriaceae</taxon>
        <taxon>Parapedobacter</taxon>
    </lineage>
</organism>
<sequence length="320" mass="36133">MKKVTILVPEMAVPAAVVDPRYMFTAVNDFFKSSGHRPFFDVKTVGLAREVELNDGLVSIHTDFLLKDVDKADLIIIPAISGDIDAAISRNAAFYPWIVEQYRKGAEVASLCIGAFLLASTGLLDGKSCSTHWLFANEFRARFPEVQLADDRVITHQKGLYSSGGASTYWNLLLYLVEKYTTREMAIIASKFFLLDIEKNSQLPFSVFKGQKDHGDTLMLAVQDYIEKNYANRLTVDAIADKFGVGRRTFERRFKKVTANTVVEYIQRVKIEAAKKQLETGRKTVSEVMYDVGYTDPKAFRDIFKRIAGLSPVDYSNRYN</sequence>
<dbReference type="InterPro" id="IPR002818">
    <property type="entry name" value="DJ-1/PfpI"/>
</dbReference>
<gene>
    <name evidence="4" type="ORF">GCM10007415_36680</name>
</gene>
<dbReference type="Gene3D" id="3.40.50.880">
    <property type="match status" value="1"/>
</dbReference>
<dbReference type="InterPro" id="IPR029062">
    <property type="entry name" value="Class_I_gatase-like"/>
</dbReference>
<dbReference type="GO" id="GO:0003700">
    <property type="term" value="F:DNA-binding transcription factor activity"/>
    <property type="evidence" value="ECO:0007669"/>
    <property type="project" value="InterPro"/>
</dbReference>
<name>A0A917HYI3_9SPHI</name>
<dbReference type="GO" id="GO:0043565">
    <property type="term" value="F:sequence-specific DNA binding"/>
    <property type="evidence" value="ECO:0007669"/>
    <property type="project" value="InterPro"/>
</dbReference>
<dbReference type="AlphaFoldDB" id="A0A917HYI3"/>
<keyword evidence="1" id="KW-0805">Transcription regulation</keyword>
<keyword evidence="2" id="KW-0804">Transcription</keyword>
<evidence type="ECO:0000313" key="4">
    <source>
        <dbReference type="EMBL" id="GGG97866.1"/>
    </source>
</evidence>
<dbReference type="RefSeq" id="WP_188507540.1">
    <property type="nucleotide sequence ID" value="NZ_BMER01000004.1"/>
</dbReference>
<proteinExistence type="predicted"/>
<dbReference type="PANTHER" id="PTHR43130">
    <property type="entry name" value="ARAC-FAMILY TRANSCRIPTIONAL REGULATOR"/>
    <property type="match status" value="1"/>
</dbReference>
<dbReference type="InterPro" id="IPR009057">
    <property type="entry name" value="Homeodomain-like_sf"/>
</dbReference>
<evidence type="ECO:0000256" key="2">
    <source>
        <dbReference type="ARBA" id="ARBA00023163"/>
    </source>
</evidence>
<accession>A0A917HYI3</accession>
<reference evidence="4" key="2">
    <citation type="submission" date="2020-09" db="EMBL/GenBank/DDBJ databases">
        <authorList>
            <person name="Sun Q."/>
            <person name="Zhou Y."/>
        </authorList>
    </citation>
    <scope>NUCLEOTIDE SEQUENCE</scope>
    <source>
        <strain evidence="4">CGMCC 1.12195</strain>
    </source>
</reference>
<dbReference type="EMBL" id="BMER01000004">
    <property type="protein sequence ID" value="GGG97866.1"/>
    <property type="molecule type" value="Genomic_DNA"/>
</dbReference>
<evidence type="ECO:0000259" key="3">
    <source>
        <dbReference type="PROSITE" id="PS01124"/>
    </source>
</evidence>
<dbReference type="PANTHER" id="PTHR43130:SF3">
    <property type="entry name" value="HTH-TYPE TRANSCRIPTIONAL REGULATOR RV1931C"/>
    <property type="match status" value="1"/>
</dbReference>
<dbReference type="Proteomes" id="UP000660862">
    <property type="component" value="Unassembled WGS sequence"/>
</dbReference>
<dbReference type="SMART" id="SM00342">
    <property type="entry name" value="HTH_ARAC"/>
    <property type="match status" value="1"/>
</dbReference>
<reference evidence="4" key="1">
    <citation type="journal article" date="2014" name="Int. J. Syst. Evol. Microbiol.">
        <title>Complete genome sequence of Corynebacterium casei LMG S-19264T (=DSM 44701T), isolated from a smear-ripened cheese.</title>
        <authorList>
            <consortium name="US DOE Joint Genome Institute (JGI-PGF)"/>
            <person name="Walter F."/>
            <person name="Albersmeier A."/>
            <person name="Kalinowski J."/>
            <person name="Ruckert C."/>
        </authorList>
    </citation>
    <scope>NUCLEOTIDE SEQUENCE</scope>
    <source>
        <strain evidence="4">CGMCC 1.12195</strain>
    </source>
</reference>
<protein>
    <submittedName>
        <fullName evidence="4">AraC family transcriptional regulator</fullName>
    </submittedName>
</protein>
<evidence type="ECO:0000256" key="1">
    <source>
        <dbReference type="ARBA" id="ARBA00023015"/>
    </source>
</evidence>
<keyword evidence="5" id="KW-1185">Reference proteome</keyword>
<dbReference type="Gene3D" id="1.10.10.60">
    <property type="entry name" value="Homeodomain-like"/>
    <property type="match status" value="2"/>
</dbReference>
<dbReference type="PROSITE" id="PS01124">
    <property type="entry name" value="HTH_ARAC_FAMILY_2"/>
    <property type="match status" value="1"/>
</dbReference>
<dbReference type="SUPFAM" id="SSF52317">
    <property type="entry name" value="Class I glutamine amidotransferase-like"/>
    <property type="match status" value="1"/>
</dbReference>
<dbReference type="Pfam" id="PF12833">
    <property type="entry name" value="HTH_18"/>
    <property type="match status" value="1"/>
</dbReference>
<comment type="caution">
    <text evidence="4">The sequence shown here is derived from an EMBL/GenBank/DDBJ whole genome shotgun (WGS) entry which is preliminary data.</text>
</comment>
<feature type="domain" description="HTH araC/xylS-type" evidence="3">
    <location>
        <begin position="220"/>
        <end position="318"/>
    </location>
</feature>
<dbReference type="InterPro" id="IPR018060">
    <property type="entry name" value="HTH_AraC"/>
</dbReference>
<dbReference type="InterPro" id="IPR052158">
    <property type="entry name" value="INH-QAR"/>
</dbReference>
<dbReference type="Pfam" id="PF01965">
    <property type="entry name" value="DJ-1_PfpI"/>
    <property type="match status" value="1"/>
</dbReference>
<dbReference type="CDD" id="cd03138">
    <property type="entry name" value="GATase1_AraC_2"/>
    <property type="match status" value="1"/>
</dbReference>